<proteinExistence type="predicted"/>
<dbReference type="Pfam" id="PF06772">
    <property type="entry name" value="LtrA"/>
    <property type="match status" value="1"/>
</dbReference>
<dbReference type="AlphaFoldDB" id="A0A3E0VDB8"/>
<feature type="transmembrane region" description="Helical" evidence="1">
    <location>
        <begin position="303"/>
        <end position="322"/>
    </location>
</feature>
<feature type="transmembrane region" description="Helical" evidence="1">
    <location>
        <begin position="194"/>
        <end position="218"/>
    </location>
</feature>
<dbReference type="EMBL" id="NBXA01000026">
    <property type="protein sequence ID" value="RFA07741.1"/>
    <property type="molecule type" value="Genomic_DNA"/>
</dbReference>
<dbReference type="Proteomes" id="UP000256709">
    <property type="component" value="Unassembled WGS sequence"/>
</dbReference>
<organism evidence="2 3">
    <name type="scientific">Subtercola boreus</name>
    <dbReference type="NCBI Taxonomy" id="120213"/>
    <lineage>
        <taxon>Bacteria</taxon>
        <taxon>Bacillati</taxon>
        <taxon>Actinomycetota</taxon>
        <taxon>Actinomycetes</taxon>
        <taxon>Micrococcales</taxon>
        <taxon>Microbacteriaceae</taxon>
        <taxon>Subtercola</taxon>
    </lineage>
</organism>
<evidence type="ECO:0000256" key="1">
    <source>
        <dbReference type="SAM" id="Phobius"/>
    </source>
</evidence>
<comment type="caution">
    <text evidence="2">The sequence shown here is derived from an EMBL/GenBank/DDBJ whole genome shotgun (WGS) entry which is preliminary data.</text>
</comment>
<dbReference type="PANTHER" id="PTHR36840">
    <property type="entry name" value="BLL5714 PROTEIN"/>
    <property type="match status" value="1"/>
</dbReference>
<feature type="transmembrane region" description="Helical" evidence="1">
    <location>
        <begin position="230"/>
        <end position="250"/>
    </location>
</feature>
<sequence>MRPRDKNEPHRVASTLELFFDLVFVVAVSLAAQTLHHLETEQHVAVGVGAYLMVFFAIWWAWMNFTWFATAFDNDDWLYRVTTIAQMAGVLVLAAGVEAAMVHSDFTAVTWGYVIMRLAMVSQWLRAAANSPEYRQTALRYAAGITLVQAAWLLRLLLPVETGVISFVVLAVAEVCVPVWAEHRQVTPFHNHHIAERFGLFTLVVLGEGLLGSANAIIDSLKDTEHIVPLVALAGCSLVIVAAMWWLYFATPLHSRFGTLRQSLTLGYAHYVIFAAAAAMSAGIEVLVDFYGQETELPAAQSAATLTVPVAVFVLAVWLTAVRPSATRVANVIIPLAGLAIAASALLPAAEIFTAGLLVVIVATLVVTGHDSSHHSAGSITKE</sequence>
<dbReference type="OrthoDB" id="7698234at2"/>
<accession>A0A3E0VDB8</accession>
<name>A0A3E0VDB8_9MICO</name>
<feature type="transmembrane region" description="Helical" evidence="1">
    <location>
        <begin position="44"/>
        <end position="65"/>
    </location>
</feature>
<evidence type="ECO:0000313" key="2">
    <source>
        <dbReference type="EMBL" id="RFA07741.1"/>
    </source>
</evidence>
<keyword evidence="1" id="KW-1133">Transmembrane helix</keyword>
<feature type="transmembrane region" description="Helical" evidence="1">
    <location>
        <begin position="352"/>
        <end position="369"/>
    </location>
</feature>
<evidence type="ECO:0000313" key="3">
    <source>
        <dbReference type="Proteomes" id="UP000256709"/>
    </source>
</evidence>
<keyword evidence="1" id="KW-0472">Membrane</keyword>
<feature type="transmembrane region" description="Helical" evidence="1">
    <location>
        <begin position="329"/>
        <end position="346"/>
    </location>
</feature>
<feature type="transmembrane region" description="Helical" evidence="1">
    <location>
        <begin position="271"/>
        <end position="291"/>
    </location>
</feature>
<feature type="transmembrane region" description="Helical" evidence="1">
    <location>
        <begin position="77"/>
        <end position="96"/>
    </location>
</feature>
<protein>
    <submittedName>
        <fullName evidence="2">Low temperature requirement protein A</fullName>
    </submittedName>
</protein>
<feature type="transmembrane region" description="Helical" evidence="1">
    <location>
        <begin position="12"/>
        <end position="32"/>
    </location>
</feature>
<dbReference type="InterPro" id="IPR010640">
    <property type="entry name" value="Low_temperature_requirement_A"/>
</dbReference>
<reference evidence="2 3" key="1">
    <citation type="submission" date="2017-04" db="EMBL/GenBank/DDBJ databases">
        <title>Comparative genome analysis of Subtercola boreus.</title>
        <authorList>
            <person name="Cho Y.-J."/>
            <person name="Cho A."/>
            <person name="Kim O.-S."/>
            <person name="Lee J.-I."/>
        </authorList>
    </citation>
    <scope>NUCLEOTIDE SEQUENCE [LARGE SCALE GENOMIC DNA]</scope>
    <source>
        <strain evidence="2 3">P27444</strain>
    </source>
</reference>
<gene>
    <name evidence="2" type="ORF">B7R21_14840</name>
</gene>
<feature type="transmembrane region" description="Helical" evidence="1">
    <location>
        <begin position="164"/>
        <end position="182"/>
    </location>
</feature>
<dbReference type="PANTHER" id="PTHR36840:SF1">
    <property type="entry name" value="BLL5714 PROTEIN"/>
    <property type="match status" value="1"/>
</dbReference>
<keyword evidence="1" id="KW-0812">Transmembrane</keyword>